<dbReference type="SUPFAM" id="SSF110857">
    <property type="entry name" value="Gamma-glutamyl cyclotransferase-like"/>
    <property type="match status" value="1"/>
</dbReference>
<gene>
    <name evidence="2" type="ORF">DKZ56_07730</name>
</gene>
<protein>
    <submittedName>
        <fullName evidence="2">Gamma-glutamylcyclotransferase</fullName>
    </submittedName>
</protein>
<dbReference type="InterPro" id="IPR013024">
    <property type="entry name" value="GGCT-like"/>
</dbReference>
<name>A0A4P6URW6_9BACL</name>
<evidence type="ECO:0000313" key="2">
    <source>
        <dbReference type="EMBL" id="QBK25764.1"/>
    </source>
</evidence>
<dbReference type="KEGG" id="uth:DKZ56_07730"/>
<accession>A0A4P6URW6</accession>
<organism evidence="2 3">
    <name type="scientific">Ureibacillus thermophilus</name>
    <dbReference type="NCBI Taxonomy" id="367743"/>
    <lineage>
        <taxon>Bacteria</taxon>
        <taxon>Bacillati</taxon>
        <taxon>Bacillota</taxon>
        <taxon>Bacilli</taxon>
        <taxon>Bacillales</taxon>
        <taxon>Caryophanaceae</taxon>
        <taxon>Ureibacillus</taxon>
    </lineage>
</organism>
<dbReference type="CDD" id="cd06661">
    <property type="entry name" value="GGCT_like"/>
    <property type="match status" value="1"/>
</dbReference>
<dbReference type="InterPro" id="IPR009288">
    <property type="entry name" value="AIG2-like_dom"/>
</dbReference>
<dbReference type="AlphaFoldDB" id="A0A4P6URW6"/>
<dbReference type="EMBL" id="CP036528">
    <property type="protein sequence ID" value="QBK25764.1"/>
    <property type="molecule type" value="Genomic_DNA"/>
</dbReference>
<dbReference type="Pfam" id="PF06094">
    <property type="entry name" value="GGACT"/>
    <property type="match status" value="1"/>
</dbReference>
<sequence length="143" mass="16462">MGGIKMIRNFFVYGTLMTGCSNHHVIPPNSIEKIQKATIENVELYSHICGEYPCMVEGNSKVFGEVITIKESHFKKAQQAMDLLEDYDENAPKHKNLYNREIKNVILETGEIIQAYVYMYNSKLKGLGKRISEGNWKTWVDQK</sequence>
<evidence type="ECO:0000313" key="3">
    <source>
        <dbReference type="Proteomes" id="UP000291151"/>
    </source>
</evidence>
<proteinExistence type="predicted"/>
<dbReference type="InterPro" id="IPR036568">
    <property type="entry name" value="GGCT-like_sf"/>
</dbReference>
<feature type="domain" description="Gamma-glutamylcyclotransferase AIG2-like" evidence="1">
    <location>
        <begin position="10"/>
        <end position="137"/>
    </location>
</feature>
<dbReference type="GO" id="GO:0016740">
    <property type="term" value="F:transferase activity"/>
    <property type="evidence" value="ECO:0007669"/>
    <property type="project" value="UniProtKB-KW"/>
</dbReference>
<dbReference type="Proteomes" id="UP000291151">
    <property type="component" value="Chromosome"/>
</dbReference>
<keyword evidence="3" id="KW-1185">Reference proteome</keyword>
<keyword evidence="2" id="KW-0808">Transferase</keyword>
<dbReference type="Gene3D" id="3.10.490.10">
    <property type="entry name" value="Gamma-glutamyl cyclotransferase-like"/>
    <property type="match status" value="1"/>
</dbReference>
<dbReference type="PROSITE" id="PS51257">
    <property type="entry name" value="PROKAR_LIPOPROTEIN"/>
    <property type="match status" value="1"/>
</dbReference>
<reference evidence="2 3" key="1">
    <citation type="submission" date="2019-02" db="EMBL/GenBank/DDBJ databases">
        <title>Ureibacillus thermophilus.</title>
        <authorList>
            <person name="Sunny J.S."/>
            <person name="Natarajan A."/>
            <person name="Saleena L.M."/>
        </authorList>
    </citation>
    <scope>NUCLEOTIDE SEQUENCE [LARGE SCALE GENOMIC DNA]</scope>
    <source>
        <strain evidence="2 3">LM102</strain>
    </source>
</reference>
<evidence type="ECO:0000259" key="1">
    <source>
        <dbReference type="Pfam" id="PF06094"/>
    </source>
</evidence>